<accession>A0ABS9BWT9</accession>
<dbReference type="InterPro" id="IPR026341">
    <property type="entry name" value="T9SS_type_B"/>
</dbReference>
<evidence type="ECO:0000313" key="3">
    <source>
        <dbReference type="EMBL" id="MCF1752174.1"/>
    </source>
</evidence>
<organism evidence="3 4">
    <name type="scientific">Mariniradius sediminis</name>
    <dbReference type="NCBI Taxonomy" id="2909237"/>
    <lineage>
        <taxon>Bacteria</taxon>
        <taxon>Pseudomonadati</taxon>
        <taxon>Bacteroidota</taxon>
        <taxon>Cytophagia</taxon>
        <taxon>Cytophagales</taxon>
        <taxon>Cyclobacteriaceae</taxon>
        <taxon>Mariniradius</taxon>
    </lineage>
</organism>
<evidence type="ECO:0000313" key="4">
    <source>
        <dbReference type="Proteomes" id="UP001201449"/>
    </source>
</evidence>
<keyword evidence="4" id="KW-1185">Reference proteome</keyword>
<protein>
    <submittedName>
        <fullName evidence="3">Gliding motility-associated C-terminal domain-containing protein</fullName>
    </submittedName>
</protein>
<sequence>MVDANGCADFEKDTDGDGVTDDIDLCPTTPTGEMVDEFGCSVNEPFITQVVGTETLDAIEVPWATPLDQITLPSQILVLTNNGDWVYLPITWNTASYDSLQSGTYVFEGVITFPNSWEDQLPGPPTITVIVLAKPAPEDLLLSNDLFAQNNDPSIFIGDFKVIDPTDDIHTIALVPDAADNSLFEIVGNQLFWNNSELRPGETEFTIVVTVTDRAGNVFQKEFVITREILPLESIQIPNTFTPDGDGVNDEWGVGALKVYKSYMIHIYERGGLRVFFTDDADELWDGTYLGTVLPRGTYYFVIEVKDTQETRKGMLNLLRN</sequence>
<dbReference type="NCBIfam" id="TIGR04131">
    <property type="entry name" value="Bac_Flav_CTERM"/>
    <property type="match status" value="1"/>
</dbReference>
<proteinExistence type="predicted"/>
<feature type="domain" description="Bacterial Ig-like" evidence="2">
    <location>
        <begin position="67"/>
        <end position="111"/>
    </location>
</feature>
<reference evidence="3 4" key="1">
    <citation type="submission" date="2022-01" db="EMBL/GenBank/DDBJ databases">
        <title>Mariniradius saccharolyticus sp. nov., isolated from sediment of a river.</title>
        <authorList>
            <person name="Liu H."/>
        </authorList>
    </citation>
    <scope>NUCLEOTIDE SEQUENCE [LARGE SCALE GENOMIC DNA]</scope>
    <source>
        <strain evidence="3 4">RY-2</strain>
    </source>
</reference>
<name>A0ABS9BWT9_9BACT</name>
<dbReference type="Proteomes" id="UP001201449">
    <property type="component" value="Unassembled WGS sequence"/>
</dbReference>
<evidence type="ECO:0000256" key="1">
    <source>
        <dbReference type="SAM" id="MobiDB-lite"/>
    </source>
</evidence>
<evidence type="ECO:0000259" key="2">
    <source>
        <dbReference type="Pfam" id="PF07532"/>
    </source>
</evidence>
<gene>
    <name evidence="3" type="ORF">L0U89_14020</name>
</gene>
<comment type="caution">
    <text evidence="3">The sequence shown here is derived from an EMBL/GenBank/DDBJ whole genome shotgun (WGS) entry which is preliminary data.</text>
</comment>
<feature type="region of interest" description="Disordered" evidence="1">
    <location>
        <begin position="1"/>
        <end position="22"/>
    </location>
</feature>
<dbReference type="Pfam" id="PF07532">
    <property type="entry name" value="Big_4"/>
    <property type="match status" value="1"/>
</dbReference>
<dbReference type="InterPro" id="IPR011081">
    <property type="entry name" value="Big_4"/>
</dbReference>
<dbReference type="Pfam" id="PF13585">
    <property type="entry name" value="CHU_C"/>
    <property type="match status" value="1"/>
</dbReference>
<dbReference type="InterPro" id="IPR028974">
    <property type="entry name" value="TSP_type-3_rpt"/>
</dbReference>
<dbReference type="SUPFAM" id="SSF103647">
    <property type="entry name" value="TSP type-3 repeat"/>
    <property type="match status" value="1"/>
</dbReference>
<dbReference type="EMBL" id="JAKEVZ010000010">
    <property type="protein sequence ID" value="MCF1752174.1"/>
    <property type="molecule type" value="Genomic_DNA"/>
</dbReference>